<dbReference type="EMBL" id="LR031875">
    <property type="protein sequence ID" value="VDD30676.1"/>
    <property type="molecule type" value="Genomic_DNA"/>
</dbReference>
<protein>
    <submittedName>
        <fullName evidence="1">Uncharacterized protein</fullName>
    </submittedName>
</protein>
<gene>
    <name evidence="1" type="ORF">BOLC9T55999H</name>
</gene>
<sequence length="83" mass="9201">MLMCPKCCNENATALANFRVELSIYDNEEQCTFIILGDAGKELTVRISCRLSSLSYEENGGDGSDHEVQLPQCFIDTIGHTQI</sequence>
<dbReference type="InterPro" id="IPR012340">
    <property type="entry name" value="NA-bd_OB-fold"/>
</dbReference>
<proteinExistence type="predicted"/>
<accession>A0A3P6DWU8</accession>
<evidence type="ECO:0000313" key="1">
    <source>
        <dbReference type="EMBL" id="VDD30676.1"/>
    </source>
</evidence>
<reference evidence="1" key="1">
    <citation type="submission" date="2018-11" db="EMBL/GenBank/DDBJ databases">
        <authorList>
            <consortium name="Genoscope - CEA"/>
            <person name="William W."/>
        </authorList>
    </citation>
    <scope>NUCLEOTIDE SEQUENCE</scope>
</reference>
<organism evidence="1">
    <name type="scientific">Brassica oleracea</name>
    <name type="common">Wild cabbage</name>
    <dbReference type="NCBI Taxonomy" id="3712"/>
    <lineage>
        <taxon>Eukaryota</taxon>
        <taxon>Viridiplantae</taxon>
        <taxon>Streptophyta</taxon>
        <taxon>Embryophyta</taxon>
        <taxon>Tracheophyta</taxon>
        <taxon>Spermatophyta</taxon>
        <taxon>Magnoliopsida</taxon>
        <taxon>eudicotyledons</taxon>
        <taxon>Gunneridae</taxon>
        <taxon>Pentapetalae</taxon>
        <taxon>rosids</taxon>
        <taxon>malvids</taxon>
        <taxon>Brassicales</taxon>
        <taxon>Brassicaceae</taxon>
        <taxon>Brassiceae</taxon>
        <taxon>Brassica</taxon>
    </lineage>
</organism>
<dbReference type="AlphaFoldDB" id="A0A3P6DWU8"/>
<name>A0A3P6DWU8_BRAOL</name>
<dbReference type="Gene3D" id="2.40.50.140">
    <property type="entry name" value="Nucleic acid-binding proteins"/>
    <property type="match status" value="1"/>
</dbReference>